<dbReference type="PANTHER" id="PTHR43328">
    <property type="entry name" value="ACETYLTRANSFERASE-RELATED"/>
    <property type="match status" value="1"/>
</dbReference>
<accession>A0AAD6TGZ8</accession>
<dbReference type="EMBL" id="JARJCM010000005">
    <property type="protein sequence ID" value="KAJ7045045.1"/>
    <property type="molecule type" value="Genomic_DNA"/>
</dbReference>
<keyword evidence="3" id="KW-1185">Reference proteome</keyword>
<dbReference type="Pfam" id="PF13302">
    <property type="entry name" value="Acetyltransf_3"/>
    <property type="match status" value="1"/>
</dbReference>
<feature type="domain" description="N-acetyltransferase" evidence="1">
    <location>
        <begin position="70"/>
        <end position="237"/>
    </location>
</feature>
<dbReference type="Proteomes" id="UP001218188">
    <property type="component" value="Unassembled WGS sequence"/>
</dbReference>
<evidence type="ECO:0000259" key="1">
    <source>
        <dbReference type="PROSITE" id="PS51186"/>
    </source>
</evidence>
<reference evidence="2" key="1">
    <citation type="submission" date="2023-03" db="EMBL/GenBank/DDBJ databases">
        <title>Massive genome expansion in bonnet fungi (Mycena s.s.) driven by repeated elements and novel gene families across ecological guilds.</title>
        <authorList>
            <consortium name="Lawrence Berkeley National Laboratory"/>
            <person name="Harder C.B."/>
            <person name="Miyauchi S."/>
            <person name="Viragh M."/>
            <person name="Kuo A."/>
            <person name="Thoen E."/>
            <person name="Andreopoulos B."/>
            <person name="Lu D."/>
            <person name="Skrede I."/>
            <person name="Drula E."/>
            <person name="Henrissat B."/>
            <person name="Morin E."/>
            <person name="Kohler A."/>
            <person name="Barry K."/>
            <person name="LaButti K."/>
            <person name="Morin E."/>
            <person name="Salamov A."/>
            <person name="Lipzen A."/>
            <person name="Mereny Z."/>
            <person name="Hegedus B."/>
            <person name="Baldrian P."/>
            <person name="Stursova M."/>
            <person name="Weitz H."/>
            <person name="Taylor A."/>
            <person name="Grigoriev I.V."/>
            <person name="Nagy L.G."/>
            <person name="Martin F."/>
            <person name="Kauserud H."/>
        </authorList>
    </citation>
    <scope>NUCLEOTIDE SEQUENCE</scope>
    <source>
        <strain evidence="2">CBHHK200</strain>
    </source>
</reference>
<evidence type="ECO:0000313" key="2">
    <source>
        <dbReference type="EMBL" id="KAJ7045045.1"/>
    </source>
</evidence>
<gene>
    <name evidence="2" type="ORF">C8F04DRAFT_1067532</name>
</gene>
<dbReference type="InterPro" id="IPR016181">
    <property type="entry name" value="Acyl_CoA_acyltransferase"/>
</dbReference>
<comment type="caution">
    <text evidence="2">The sequence shown here is derived from an EMBL/GenBank/DDBJ whole genome shotgun (WGS) entry which is preliminary data.</text>
</comment>
<dbReference type="Gene3D" id="3.40.630.30">
    <property type="match status" value="1"/>
</dbReference>
<dbReference type="InterPro" id="IPR000182">
    <property type="entry name" value="GNAT_dom"/>
</dbReference>
<organism evidence="2 3">
    <name type="scientific">Mycena alexandri</name>
    <dbReference type="NCBI Taxonomy" id="1745969"/>
    <lineage>
        <taxon>Eukaryota</taxon>
        <taxon>Fungi</taxon>
        <taxon>Dikarya</taxon>
        <taxon>Basidiomycota</taxon>
        <taxon>Agaricomycotina</taxon>
        <taxon>Agaricomycetes</taxon>
        <taxon>Agaricomycetidae</taxon>
        <taxon>Agaricales</taxon>
        <taxon>Marasmiineae</taxon>
        <taxon>Mycenaceae</taxon>
        <taxon>Mycena</taxon>
    </lineage>
</organism>
<dbReference type="AlphaFoldDB" id="A0AAD6TGZ8"/>
<name>A0AAD6TGZ8_9AGAR</name>
<dbReference type="PANTHER" id="PTHR43328:SF1">
    <property type="entry name" value="N-ACETYLTRANSFERASE DOMAIN-CONTAINING PROTEIN"/>
    <property type="match status" value="1"/>
</dbReference>
<sequence>MDNPQLHPLEVNPKTGEPFLRLLSHKNIIITPTRLDDGPARIPHLNDERIYRWLHSPPHPYLPEHAEWWVNHAKQTEDKWFAELKAARDDPTPKIVDFCPVGSIREVLEDGTEVFIGSIVIHLAQQPWELEGTGRLKQETPRRDAGDPDIWTFGDWLAPSHHGRGIMSDAIQTVMQKWAIPRMGVRRIVVTAIEGNAGSVRVFEKNGFAFRKTIADVLNVRGTMRSVHVVEWRLEDEAKMVV</sequence>
<dbReference type="PROSITE" id="PS51186">
    <property type="entry name" value="GNAT"/>
    <property type="match status" value="1"/>
</dbReference>
<evidence type="ECO:0000313" key="3">
    <source>
        <dbReference type="Proteomes" id="UP001218188"/>
    </source>
</evidence>
<dbReference type="SUPFAM" id="SSF55729">
    <property type="entry name" value="Acyl-CoA N-acyltransferases (Nat)"/>
    <property type="match status" value="1"/>
</dbReference>
<proteinExistence type="predicted"/>
<dbReference type="GO" id="GO:0016747">
    <property type="term" value="F:acyltransferase activity, transferring groups other than amino-acyl groups"/>
    <property type="evidence" value="ECO:0007669"/>
    <property type="project" value="InterPro"/>
</dbReference>
<protein>
    <submittedName>
        <fullName evidence="2">Acyl-CoA N-acyltransferase</fullName>
    </submittedName>
</protein>